<evidence type="ECO:0000313" key="9">
    <source>
        <dbReference type="Proteomes" id="UP001153555"/>
    </source>
</evidence>
<dbReference type="AlphaFoldDB" id="A0A9N7MJP8"/>
<sequence length="624" mass="69055">MEPPTPGSQFITRNSKKRVFPAGSSSSGLKAAEVLEETASGKRIAASFKCNEVKAAFVPEIIDVDIEEDCTDIMLNDQADIKGKGKDIPFNILADFSNLSNNGFGSDTKNSKEIINLDEPNSNLFSGEEDWINTYYDTIITPDDHSNAVLQSKFDHTNLSSGVEGPFSWLQSSPQNITNSSSLKVNSNNGPSLAFGPSSSDSNNSQAGIWITGTPFSNPGVDWKPWVSTYKPQNYPFLSFGKNKMDAFSSNVYPPMLNQFAPSMINRGIMRPSGFMNASAYGPGMNYFATDQNVQTPVVVHKDLDEIKRNFEAFKKFDTVEDFSDHHFAKISAAKQGKPPKNWAKKIQEEWKILEKDLPDTIFVRVYESRLDLLRAVIVGAEGTPYHDGLFFFDVCFPSNYPNSPPKVHYHSGGLRLNPNLYSCGKVCLSLLNTWNGGKEEKWLPNVSTMLQVLVSIQGLILNAKPYYNEPGYARLSGTKAGENGALEYNETTFLYSLRTMVYTMNRPPKHFEAFVSGHFVNRAREILVSCRAYLEGAQVGCLARGGVQDVDEGDKSCSQTFRASLAGFMATLVDGLTRTGAKDCHEFLPSAQKGFGPSWLQNKKEDTQAEHVAATYSWLQNKG</sequence>
<dbReference type="InterPro" id="IPR000608">
    <property type="entry name" value="UBC"/>
</dbReference>
<keyword evidence="5" id="KW-0067">ATP-binding</keyword>
<dbReference type="Proteomes" id="UP001153555">
    <property type="component" value="Unassembled WGS sequence"/>
</dbReference>
<organism evidence="8 9">
    <name type="scientific">Striga hermonthica</name>
    <name type="common">Purple witchweed</name>
    <name type="synonym">Buchnera hermonthica</name>
    <dbReference type="NCBI Taxonomy" id="68872"/>
    <lineage>
        <taxon>Eukaryota</taxon>
        <taxon>Viridiplantae</taxon>
        <taxon>Streptophyta</taxon>
        <taxon>Embryophyta</taxon>
        <taxon>Tracheophyta</taxon>
        <taxon>Spermatophyta</taxon>
        <taxon>Magnoliopsida</taxon>
        <taxon>eudicotyledons</taxon>
        <taxon>Gunneridae</taxon>
        <taxon>Pentapetalae</taxon>
        <taxon>asterids</taxon>
        <taxon>lamiids</taxon>
        <taxon>Lamiales</taxon>
        <taxon>Orobanchaceae</taxon>
        <taxon>Buchnereae</taxon>
        <taxon>Striga</taxon>
    </lineage>
</organism>
<evidence type="ECO:0000256" key="6">
    <source>
        <dbReference type="SAM" id="MobiDB-lite"/>
    </source>
</evidence>
<comment type="caution">
    <text evidence="8">The sequence shown here is derived from an EMBL/GenBank/DDBJ whole genome shotgun (WGS) entry which is preliminary data.</text>
</comment>
<dbReference type="GO" id="GO:0005524">
    <property type="term" value="F:ATP binding"/>
    <property type="evidence" value="ECO:0007669"/>
    <property type="project" value="UniProtKB-KW"/>
</dbReference>
<proteinExistence type="predicted"/>
<evidence type="ECO:0000259" key="7">
    <source>
        <dbReference type="PROSITE" id="PS50127"/>
    </source>
</evidence>
<evidence type="ECO:0000256" key="4">
    <source>
        <dbReference type="ARBA" id="ARBA00022786"/>
    </source>
</evidence>
<dbReference type="EC" id="2.3.2.23" evidence="1"/>
<dbReference type="OrthoDB" id="47801at2759"/>
<dbReference type="PANTHER" id="PTHR46116:SF41">
    <property type="entry name" value="UBIQUITIN-CONJUGATING ENZYME E2 25-RELATED"/>
    <property type="match status" value="1"/>
</dbReference>
<dbReference type="GO" id="GO:0061631">
    <property type="term" value="F:ubiquitin conjugating enzyme activity"/>
    <property type="evidence" value="ECO:0007669"/>
    <property type="project" value="UniProtKB-EC"/>
</dbReference>
<feature type="region of interest" description="Disordered" evidence="6">
    <location>
        <begin position="180"/>
        <end position="206"/>
    </location>
</feature>
<evidence type="ECO:0000313" key="8">
    <source>
        <dbReference type="EMBL" id="CAA0808528.1"/>
    </source>
</evidence>
<keyword evidence="4" id="KW-0833">Ubl conjugation pathway</keyword>
<gene>
    <name evidence="8" type="ORF">SHERM_10763</name>
</gene>
<dbReference type="InterPro" id="IPR016135">
    <property type="entry name" value="UBQ-conjugating_enzyme/RWD"/>
</dbReference>
<evidence type="ECO:0000256" key="2">
    <source>
        <dbReference type="ARBA" id="ARBA00022679"/>
    </source>
</evidence>
<evidence type="ECO:0000256" key="3">
    <source>
        <dbReference type="ARBA" id="ARBA00022741"/>
    </source>
</evidence>
<dbReference type="SMART" id="SM00212">
    <property type="entry name" value="UBCc"/>
    <property type="match status" value="1"/>
</dbReference>
<dbReference type="EMBL" id="CACSLK010003174">
    <property type="protein sequence ID" value="CAA0808528.1"/>
    <property type="molecule type" value="Genomic_DNA"/>
</dbReference>
<keyword evidence="2" id="KW-0808">Transferase</keyword>
<dbReference type="PANTHER" id="PTHR46116">
    <property type="entry name" value="(E3-INDEPENDENT) E2 UBIQUITIN-CONJUGATING ENZYME"/>
    <property type="match status" value="1"/>
</dbReference>
<feature type="region of interest" description="Disordered" evidence="6">
    <location>
        <begin position="1"/>
        <end position="24"/>
    </location>
</feature>
<accession>A0A9N7MJP8</accession>
<reference evidence="8" key="1">
    <citation type="submission" date="2019-12" db="EMBL/GenBank/DDBJ databases">
        <authorList>
            <person name="Scholes J."/>
        </authorList>
    </citation>
    <scope>NUCLEOTIDE SEQUENCE</scope>
</reference>
<dbReference type="PROSITE" id="PS50127">
    <property type="entry name" value="UBC_2"/>
    <property type="match status" value="1"/>
</dbReference>
<feature type="domain" description="UBC core" evidence="7">
    <location>
        <begin position="342"/>
        <end position="502"/>
    </location>
</feature>
<protein>
    <recommendedName>
        <fullName evidence="1">E2 ubiquitin-conjugating enzyme</fullName>
        <ecNumber evidence="1">2.3.2.23</ecNumber>
    </recommendedName>
</protein>
<name>A0A9N7MJP8_STRHE</name>
<evidence type="ECO:0000256" key="1">
    <source>
        <dbReference type="ARBA" id="ARBA00012486"/>
    </source>
</evidence>
<dbReference type="Gene3D" id="3.10.110.10">
    <property type="entry name" value="Ubiquitin Conjugating Enzyme"/>
    <property type="match status" value="1"/>
</dbReference>
<keyword evidence="9" id="KW-1185">Reference proteome</keyword>
<evidence type="ECO:0000256" key="5">
    <source>
        <dbReference type="ARBA" id="ARBA00022840"/>
    </source>
</evidence>
<dbReference type="FunFam" id="3.10.110.10:FF:000028">
    <property type="entry name" value="Probable ubiquitin-conjugating enzyme E2 23"/>
    <property type="match status" value="1"/>
</dbReference>
<dbReference type="Pfam" id="PF00179">
    <property type="entry name" value="UQ_con"/>
    <property type="match status" value="1"/>
</dbReference>
<dbReference type="CDD" id="cd23837">
    <property type="entry name" value="UBCc_UBE2O"/>
    <property type="match status" value="1"/>
</dbReference>
<dbReference type="SUPFAM" id="SSF54495">
    <property type="entry name" value="UBC-like"/>
    <property type="match status" value="1"/>
</dbReference>
<keyword evidence="3" id="KW-0547">Nucleotide-binding</keyword>